<dbReference type="PANTHER" id="PTHR10840">
    <property type="entry name" value="PROGRAMMED CELL DEATH PROTEIN 5"/>
    <property type="match status" value="1"/>
</dbReference>
<dbReference type="STRING" id="44941.A0A397TVW6"/>
<evidence type="ECO:0000256" key="1">
    <source>
        <dbReference type="ARBA" id="ARBA00010490"/>
    </source>
</evidence>
<dbReference type="PANTHER" id="PTHR10840:SF0">
    <property type="entry name" value="PROGRAMMED CELL DEATH PROTEIN 5"/>
    <property type="match status" value="1"/>
</dbReference>
<dbReference type="OrthoDB" id="10252486at2759"/>
<name>A0A397TVW6_9GLOM</name>
<evidence type="ECO:0000313" key="3">
    <source>
        <dbReference type="Proteomes" id="UP000266673"/>
    </source>
</evidence>
<dbReference type="Proteomes" id="UP000266673">
    <property type="component" value="Unassembled WGS sequence"/>
</dbReference>
<reference evidence="2 3" key="1">
    <citation type="submission" date="2018-06" db="EMBL/GenBank/DDBJ databases">
        <title>Comparative genomics reveals the genomic features of Rhizophagus irregularis, R. cerebriforme, R. diaphanum and Gigaspora rosea, and their symbiotic lifestyle signature.</title>
        <authorList>
            <person name="Morin E."/>
            <person name="San Clemente H."/>
            <person name="Chen E.C.H."/>
            <person name="De La Providencia I."/>
            <person name="Hainaut M."/>
            <person name="Kuo A."/>
            <person name="Kohler A."/>
            <person name="Murat C."/>
            <person name="Tang N."/>
            <person name="Roy S."/>
            <person name="Loubradou J."/>
            <person name="Henrissat B."/>
            <person name="Grigoriev I.V."/>
            <person name="Corradi N."/>
            <person name="Roux C."/>
            <person name="Martin F.M."/>
        </authorList>
    </citation>
    <scope>NUCLEOTIDE SEQUENCE [LARGE SCALE GENOMIC DNA]</scope>
    <source>
        <strain evidence="2 3">DAOM 194757</strain>
    </source>
</reference>
<dbReference type="Pfam" id="PF01984">
    <property type="entry name" value="dsDNA_bind"/>
    <property type="match status" value="1"/>
</dbReference>
<protein>
    <submittedName>
        <fullName evidence="2">Uncharacterized protein</fullName>
    </submittedName>
</protein>
<keyword evidence="3" id="KW-1185">Reference proteome</keyword>
<dbReference type="GO" id="GO:0005634">
    <property type="term" value="C:nucleus"/>
    <property type="evidence" value="ECO:0007669"/>
    <property type="project" value="TreeGrafter"/>
</dbReference>
<dbReference type="InterPro" id="IPR002836">
    <property type="entry name" value="PDCD5-like"/>
</dbReference>
<sequence>MEDPELEAIRQARICEFQAAAAALIHILGNEARERLARISIVKVEKARTVEDLLIRMARPGRLRGKNIPFSQTDSDNSDKIVSLFCHSTRILQISFAVGRFLVLHSNISLLNLHNMLPYFRE</sequence>
<gene>
    <name evidence="2" type="ORF">C2G38_2051205</name>
</gene>
<dbReference type="Gene3D" id="1.10.8.140">
    <property type="entry name" value="PDCD5-like"/>
    <property type="match status" value="1"/>
</dbReference>
<dbReference type="InterPro" id="IPR036883">
    <property type="entry name" value="PDCD5-like_sf"/>
</dbReference>
<evidence type="ECO:0000313" key="2">
    <source>
        <dbReference type="EMBL" id="RIB01018.1"/>
    </source>
</evidence>
<dbReference type="GO" id="GO:0003677">
    <property type="term" value="F:DNA binding"/>
    <property type="evidence" value="ECO:0007669"/>
    <property type="project" value="InterPro"/>
</dbReference>
<dbReference type="SUPFAM" id="SSF46950">
    <property type="entry name" value="Double-stranded DNA-binding domain"/>
    <property type="match status" value="1"/>
</dbReference>
<comment type="caution">
    <text evidence="2">The sequence shown here is derived from an EMBL/GenBank/DDBJ whole genome shotgun (WGS) entry which is preliminary data.</text>
</comment>
<comment type="similarity">
    <text evidence="1">Belongs to the PDCD5 family.</text>
</comment>
<dbReference type="GO" id="GO:0005829">
    <property type="term" value="C:cytosol"/>
    <property type="evidence" value="ECO:0007669"/>
    <property type="project" value="TreeGrafter"/>
</dbReference>
<organism evidence="2 3">
    <name type="scientific">Gigaspora rosea</name>
    <dbReference type="NCBI Taxonomy" id="44941"/>
    <lineage>
        <taxon>Eukaryota</taxon>
        <taxon>Fungi</taxon>
        <taxon>Fungi incertae sedis</taxon>
        <taxon>Mucoromycota</taxon>
        <taxon>Glomeromycotina</taxon>
        <taxon>Glomeromycetes</taxon>
        <taxon>Diversisporales</taxon>
        <taxon>Gigasporaceae</taxon>
        <taxon>Gigaspora</taxon>
    </lineage>
</organism>
<dbReference type="EMBL" id="QKWP01003383">
    <property type="protein sequence ID" value="RIB01018.1"/>
    <property type="molecule type" value="Genomic_DNA"/>
</dbReference>
<accession>A0A397TVW6</accession>
<proteinExistence type="inferred from homology"/>
<dbReference type="AlphaFoldDB" id="A0A397TVW6"/>